<proteinExistence type="predicted"/>
<dbReference type="EMBL" id="CP029693">
    <property type="protein sequence ID" value="AWY39429.1"/>
    <property type="molecule type" value="Genomic_DNA"/>
</dbReference>
<reference evidence="2 3" key="1">
    <citation type="submission" date="2018-05" db="EMBL/GenBank/DDBJ databases">
        <title>Whole genome sequence of Pseudomonas putida JBC17.</title>
        <authorList>
            <person name="Lee Y.H."/>
            <person name="David K."/>
        </authorList>
    </citation>
    <scope>NUCLEOTIDE SEQUENCE [LARGE SCALE GENOMIC DNA]</scope>
    <source>
        <strain evidence="2 3">JBC17</strain>
    </source>
</reference>
<keyword evidence="1" id="KW-1133">Transmembrane helix</keyword>
<dbReference type="OrthoDB" id="7031756at2"/>
<organism evidence="2 3">
    <name type="scientific">Pseudomonas putida</name>
    <name type="common">Arthrobacter siderocapsulatus</name>
    <dbReference type="NCBI Taxonomy" id="303"/>
    <lineage>
        <taxon>Bacteria</taxon>
        <taxon>Pseudomonadati</taxon>
        <taxon>Pseudomonadota</taxon>
        <taxon>Gammaproteobacteria</taxon>
        <taxon>Pseudomonadales</taxon>
        <taxon>Pseudomonadaceae</taxon>
        <taxon>Pseudomonas</taxon>
    </lineage>
</organism>
<accession>A0A2Z4REZ1</accession>
<keyword evidence="1" id="KW-0472">Membrane</keyword>
<evidence type="ECO:0000313" key="2">
    <source>
        <dbReference type="EMBL" id="AWY39429.1"/>
    </source>
</evidence>
<evidence type="ECO:0000256" key="1">
    <source>
        <dbReference type="SAM" id="Phobius"/>
    </source>
</evidence>
<sequence>MKLALLAWLAGLLGFGLLVAGVAMINAPAAYIVAGLGLLAWSFLADRASAALKAQSKPQGG</sequence>
<dbReference type="AlphaFoldDB" id="A0A2Z4REZ1"/>
<keyword evidence="1" id="KW-0812">Transmembrane</keyword>
<evidence type="ECO:0000313" key="3">
    <source>
        <dbReference type="Proteomes" id="UP000250299"/>
    </source>
</evidence>
<gene>
    <name evidence="2" type="ORF">DKY63_05725</name>
</gene>
<feature type="transmembrane region" description="Helical" evidence="1">
    <location>
        <begin position="30"/>
        <end position="48"/>
    </location>
</feature>
<dbReference type="RefSeq" id="WP_110963206.1">
    <property type="nucleotide sequence ID" value="NZ_CP029693.1"/>
</dbReference>
<protein>
    <submittedName>
        <fullName evidence="2">Uncharacterized protein</fullName>
    </submittedName>
</protein>
<dbReference type="Proteomes" id="UP000250299">
    <property type="component" value="Chromosome"/>
</dbReference>
<name>A0A2Z4REZ1_PSEPU</name>